<proteinExistence type="predicted"/>
<sequence>MNRLLIFVLAGLAGALIADKKGRDRLTWGLVCFFLPPAVFLLFFLPPVLAQGRTKSCPYCKRVISFNDTACRFCKRELPIEMVQCPACGSFVPDKQYCMHCNRKLR</sequence>
<reference evidence="4" key="1">
    <citation type="submission" date="2018-03" db="EMBL/GenBank/DDBJ databases">
        <authorList>
            <person name="Zecchin S."/>
        </authorList>
    </citation>
    <scope>NUCLEOTIDE SEQUENCE [LARGE SCALE GENOMIC DNA]</scope>
</reference>
<keyword evidence="1" id="KW-0472">Membrane</keyword>
<dbReference type="EMBL" id="OUUY01000027">
    <property type="protein sequence ID" value="SPP99852.1"/>
    <property type="molecule type" value="Genomic_DNA"/>
</dbReference>
<accession>A0A2U3QEJ2</accession>
<keyword evidence="1" id="KW-1133">Transmembrane helix</keyword>
<dbReference type="Proteomes" id="UP000245125">
    <property type="component" value="Unassembled WGS sequence"/>
</dbReference>
<dbReference type="InterPro" id="IPR044005">
    <property type="entry name" value="DZR_2"/>
</dbReference>
<dbReference type="AlphaFoldDB" id="A0A2U3QEJ2"/>
<evidence type="ECO:0000256" key="1">
    <source>
        <dbReference type="SAM" id="Phobius"/>
    </source>
</evidence>
<feature type="transmembrane region" description="Helical" evidence="1">
    <location>
        <begin position="27"/>
        <end position="45"/>
    </location>
</feature>
<gene>
    <name evidence="3" type="ORF">NBG4_1220001</name>
</gene>
<evidence type="ECO:0000313" key="3">
    <source>
        <dbReference type="EMBL" id="SPP99852.1"/>
    </source>
</evidence>
<organism evidence="3 4">
    <name type="scientific">Candidatus Sulfobium mesophilum</name>
    <dbReference type="NCBI Taxonomy" id="2016548"/>
    <lineage>
        <taxon>Bacteria</taxon>
        <taxon>Pseudomonadati</taxon>
        <taxon>Nitrospirota</taxon>
        <taxon>Nitrospiria</taxon>
        <taxon>Nitrospirales</taxon>
        <taxon>Nitrospiraceae</taxon>
        <taxon>Candidatus Sulfobium</taxon>
    </lineage>
</organism>
<protein>
    <recommendedName>
        <fullName evidence="2">Double zinc ribbon domain-containing protein</fullName>
    </recommendedName>
</protein>
<evidence type="ECO:0000259" key="2">
    <source>
        <dbReference type="Pfam" id="PF18912"/>
    </source>
</evidence>
<keyword evidence="4" id="KW-1185">Reference proteome</keyword>
<evidence type="ECO:0000313" key="4">
    <source>
        <dbReference type="Proteomes" id="UP000245125"/>
    </source>
</evidence>
<name>A0A2U3QEJ2_9BACT</name>
<keyword evidence="1" id="KW-0812">Transmembrane</keyword>
<feature type="domain" description="Double zinc ribbon" evidence="2">
    <location>
        <begin position="56"/>
        <end position="101"/>
    </location>
</feature>
<dbReference type="Pfam" id="PF18912">
    <property type="entry name" value="DZR_2"/>
    <property type="match status" value="1"/>
</dbReference>